<organism evidence="1 2">
    <name type="scientific">Sphingobacterium alkalisoli</name>
    <dbReference type="NCBI Taxonomy" id="1874115"/>
    <lineage>
        <taxon>Bacteria</taxon>
        <taxon>Pseudomonadati</taxon>
        <taxon>Bacteroidota</taxon>
        <taxon>Sphingobacteriia</taxon>
        <taxon>Sphingobacteriales</taxon>
        <taxon>Sphingobacteriaceae</taxon>
        <taxon>Sphingobacterium</taxon>
    </lineage>
</organism>
<dbReference type="AlphaFoldDB" id="A0A4U0H979"/>
<dbReference type="Proteomes" id="UP000309872">
    <property type="component" value="Unassembled WGS sequence"/>
</dbReference>
<dbReference type="InterPro" id="IPR032299">
    <property type="entry name" value="DUF4843"/>
</dbReference>
<protein>
    <submittedName>
        <fullName evidence="1">DUF4843 domain-containing protein</fullName>
    </submittedName>
</protein>
<sequence>MCCHCRIVRYLMDFNISYTMRLLKHLCMSTGLLATLCLLFSSCEKDLNAVYQQDARVYFFERSTVDLTSSVTSKSYSFLLDPSTITEHIIFIKIKSMGDTASYDRYSIGKRIENGTTARAGEDYEFLPALIPAGEVEGLLPVKIFRNSRIASEEVSLVLTIGETEDFKVGIVEDQVFTLRWSDRLSQPSTWPFYFGEYSDEKYRFVIDILGIAEFPPPDCTRCVPREGQYSYAALADFAARLRAEVLAYNAANPQNPKNFTF</sequence>
<reference evidence="1 2" key="1">
    <citation type="submission" date="2019-04" db="EMBL/GenBank/DDBJ databases">
        <title>Sphingobacterium olei sp. nov., isolated from oil-contaminated soil.</title>
        <authorList>
            <person name="Liu B."/>
        </authorList>
    </citation>
    <scope>NUCLEOTIDE SEQUENCE [LARGE SCALE GENOMIC DNA]</scope>
    <source>
        <strain evidence="1 2">Y3L14</strain>
    </source>
</reference>
<evidence type="ECO:0000313" key="1">
    <source>
        <dbReference type="EMBL" id="TJY68445.1"/>
    </source>
</evidence>
<keyword evidence="2" id="KW-1185">Reference proteome</keyword>
<dbReference type="Pfam" id="PF16132">
    <property type="entry name" value="DUF4843"/>
    <property type="match status" value="1"/>
</dbReference>
<name>A0A4U0H979_9SPHI</name>
<accession>A0A4U0H979</accession>
<dbReference type="OrthoDB" id="1092914at2"/>
<evidence type="ECO:0000313" key="2">
    <source>
        <dbReference type="Proteomes" id="UP000309872"/>
    </source>
</evidence>
<gene>
    <name evidence="1" type="ORF">FAZ19_04105</name>
</gene>
<comment type="caution">
    <text evidence="1">The sequence shown here is derived from an EMBL/GenBank/DDBJ whole genome shotgun (WGS) entry which is preliminary data.</text>
</comment>
<proteinExistence type="predicted"/>
<dbReference type="EMBL" id="SUKA01000001">
    <property type="protein sequence ID" value="TJY68445.1"/>
    <property type="molecule type" value="Genomic_DNA"/>
</dbReference>